<evidence type="ECO:0000256" key="6">
    <source>
        <dbReference type="ARBA" id="ARBA00023186"/>
    </source>
</evidence>
<feature type="region of interest" description="Disordered" evidence="9">
    <location>
        <begin position="781"/>
        <end position="808"/>
    </location>
</feature>
<dbReference type="InterPro" id="IPR020575">
    <property type="entry name" value="Hsp90_N"/>
</dbReference>
<dbReference type="FunFam" id="3.30.230.80:FF:000001">
    <property type="entry name" value="Heat shock protein 90 alpha"/>
    <property type="match status" value="1"/>
</dbReference>
<dbReference type="Pfam" id="PF13589">
    <property type="entry name" value="HATPase_c_3"/>
    <property type="match status" value="1"/>
</dbReference>
<evidence type="ECO:0000256" key="4">
    <source>
        <dbReference type="ARBA" id="ARBA00022741"/>
    </source>
</evidence>
<evidence type="ECO:0000256" key="1">
    <source>
        <dbReference type="ARBA" id="ARBA00004496"/>
    </source>
</evidence>
<feature type="binding site" evidence="7">
    <location>
        <begin position="207"/>
        <end position="208"/>
    </location>
    <ligand>
        <name>ATP</name>
        <dbReference type="ChEBI" id="CHEBI:30616"/>
    </ligand>
</feature>
<feature type="binding site" evidence="7">
    <location>
        <begin position="227"/>
        <end position="232"/>
    </location>
    <ligand>
        <name>ATP</name>
        <dbReference type="ChEBI" id="CHEBI:30616"/>
    </ligand>
</feature>
<feature type="compositionally biased region" description="Low complexity" evidence="9">
    <location>
        <begin position="791"/>
        <end position="801"/>
    </location>
</feature>
<accession>A0AAD6J2T0</accession>
<dbReference type="GO" id="GO:0051082">
    <property type="term" value="F:unfolded protein binding"/>
    <property type="evidence" value="ECO:0007669"/>
    <property type="project" value="InterPro"/>
</dbReference>
<keyword evidence="12" id="KW-1185">Reference proteome</keyword>
<evidence type="ECO:0000256" key="5">
    <source>
        <dbReference type="ARBA" id="ARBA00022840"/>
    </source>
</evidence>
<feature type="domain" description="Histidine kinase/HSP90-like ATPase" evidence="10">
    <location>
        <begin position="134"/>
        <end position="272"/>
    </location>
</feature>
<evidence type="ECO:0000256" key="3">
    <source>
        <dbReference type="ARBA" id="ARBA00022490"/>
    </source>
</evidence>
<dbReference type="SMART" id="SM00387">
    <property type="entry name" value="HATPase_c"/>
    <property type="match status" value="1"/>
</dbReference>
<keyword evidence="8" id="KW-0175">Coiled coil</keyword>
<dbReference type="EMBL" id="JAQGDS010000004">
    <property type="protein sequence ID" value="KAJ6260967.1"/>
    <property type="molecule type" value="Genomic_DNA"/>
</dbReference>
<dbReference type="HAMAP" id="MF_00505">
    <property type="entry name" value="HSP90"/>
    <property type="match status" value="1"/>
</dbReference>
<dbReference type="InterPro" id="IPR003594">
    <property type="entry name" value="HATPase_dom"/>
</dbReference>
<feature type="coiled-coil region" evidence="8">
    <location>
        <begin position="629"/>
        <end position="656"/>
    </location>
</feature>
<dbReference type="PIRSF" id="PIRSF002583">
    <property type="entry name" value="Hsp90"/>
    <property type="match status" value="1"/>
</dbReference>
<dbReference type="Gene3D" id="3.30.230.80">
    <property type="match status" value="1"/>
</dbReference>
<dbReference type="Proteomes" id="UP001221413">
    <property type="component" value="Unassembled WGS sequence"/>
</dbReference>
<dbReference type="SUPFAM" id="SSF54211">
    <property type="entry name" value="Ribosomal protein S5 domain 2-like"/>
    <property type="match status" value="1"/>
</dbReference>
<keyword evidence="6" id="KW-0143">Chaperone</keyword>
<dbReference type="CDD" id="cd16927">
    <property type="entry name" value="HATPase_Hsp90-like"/>
    <property type="match status" value="1"/>
</dbReference>
<dbReference type="InterPro" id="IPR020568">
    <property type="entry name" value="Ribosomal_Su5_D2-typ_SF"/>
</dbReference>
<feature type="binding site" evidence="7">
    <location>
        <position position="141"/>
    </location>
    <ligand>
        <name>ATP</name>
        <dbReference type="ChEBI" id="CHEBI:30616"/>
    </ligand>
</feature>
<evidence type="ECO:0000256" key="8">
    <source>
        <dbReference type="SAM" id="Coils"/>
    </source>
</evidence>
<dbReference type="Gene3D" id="3.40.50.11260">
    <property type="match status" value="1"/>
</dbReference>
<evidence type="ECO:0000313" key="11">
    <source>
        <dbReference type="EMBL" id="KAJ6260967.1"/>
    </source>
</evidence>
<dbReference type="Pfam" id="PF00183">
    <property type="entry name" value="HSP90"/>
    <property type="match status" value="1"/>
</dbReference>
<keyword evidence="4 7" id="KW-0547">Nucleotide-binding</keyword>
<feature type="binding site" evidence="7">
    <location>
        <position position="187"/>
    </location>
    <ligand>
        <name>ATP</name>
        <dbReference type="ChEBI" id="CHEBI:30616"/>
    </ligand>
</feature>
<organism evidence="11 12">
    <name type="scientific">Drechslerella dactyloides</name>
    <name type="common">Nematode-trapping fungus</name>
    <name type="synonym">Arthrobotrys dactyloides</name>
    <dbReference type="NCBI Taxonomy" id="74499"/>
    <lineage>
        <taxon>Eukaryota</taxon>
        <taxon>Fungi</taxon>
        <taxon>Dikarya</taxon>
        <taxon>Ascomycota</taxon>
        <taxon>Pezizomycotina</taxon>
        <taxon>Orbiliomycetes</taxon>
        <taxon>Orbiliales</taxon>
        <taxon>Orbiliaceae</taxon>
        <taxon>Drechslerella</taxon>
    </lineage>
</organism>
<evidence type="ECO:0000313" key="12">
    <source>
        <dbReference type="Proteomes" id="UP001221413"/>
    </source>
</evidence>
<feature type="region of interest" description="Disordered" evidence="9">
    <location>
        <begin position="323"/>
        <end position="356"/>
    </location>
</feature>
<gene>
    <name evidence="11" type="ORF">Dda_3630</name>
</gene>
<keyword evidence="3" id="KW-0963">Cytoplasm</keyword>
<dbReference type="InterPro" id="IPR037196">
    <property type="entry name" value="HSP90_C"/>
</dbReference>
<evidence type="ECO:0000256" key="2">
    <source>
        <dbReference type="ARBA" id="ARBA00008239"/>
    </source>
</evidence>
<protein>
    <submittedName>
        <fullName evidence="11">Endoplasmin</fullName>
    </submittedName>
</protein>
<dbReference type="InterPro" id="IPR001404">
    <property type="entry name" value="Hsp90_fam"/>
</dbReference>
<feature type="binding site" evidence="7">
    <location>
        <position position="278"/>
    </location>
    <ligand>
        <name>ATP</name>
        <dbReference type="ChEBI" id="CHEBI:30616"/>
    </ligand>
</feature>
<comment type="subcellular location">
    <subcellularLocation>
        <location evidence="1">Cytoplasm</location>
    </subcellularLocation>
</comment>
<dbReference type="FunFam" id="1.20.120.790:FF:000001">
    <property type="entry name" value="Heat shock protein 90 alpha"/>
    <property type="match status" value="1"/>
</dbReference>
<proteinExistence type="inferred from homology"/>
<feature type="binding site" evidence="7">
    <location>
        <position position="479"/>
    </location>
    <ligand>
        <name>ATP</name>
        <dbReference type="ChEBI" id="CHEBI:30616"/>
    </ligand>
</feature>
<dbReference type="Gene3D" id="1.20.120.790">
    <property type="entry name" value="Heat shock protein 90, C-terminal domain"/>
    <property type="match status" value="1"/>
</dbReference>
<name>A0AAD6J2T0_DREDA</name>
<dbReference type="PROSITE" id="PS00298">
    <property type="entry name" value="HSP90"/>
    <property type="match status" value="1"/>
</dbReference>
<dbReference type="PANTHER" id="PTHR11528">
    <property type="entry name" value="HEAT SHOCK PROTEIN 90 FAMILY MEMBER"/>
    <property type="match status" value="1"/>
</dbReference>
<dbReference type="NCBIfam" id="NF003555">
    <property type="entry name" value="PRK05218.1"/>
    <property type="match status" value="1"/>
</dbReference>
<feature type="binding site" evidence="7">
    <location>
        <position position="200"/>
    </location>
    <ligand>
        <name>ATP</name>
        <dbReference type="ChEBI" id="CHEBI:30616"/>
    </ligand>
</feature>
<dbReference type="GO" id="GO:0140662">
    <property type="term" value="F:ATP-dependent protein folding chaperone"/>
    <property type="evidence" value="ECO:0007669"/>
    <property type="project" value="InterPro"/>
</dbReference>
<evidence type="ECO:0000259" key="10">
    <source>
        <dbReference type="SMART" id="SM00387"/>
    </source>
</evidence>
<evidence type="ECO:0000256" key="7">
    <source>
        <dbReference type="PIRSR" id="PIRSR002583-1"/>
    </source>
</evidence>
<dbReference type="InterPro" id="IPR036890">
    <property type="entry name" value="HATPase_C_sf"/>
</dbReference>
<dbReference type="GO" id="GO:0005524">
    <property type="term" value="F:ATP binding"/>
    <property type="evidence" value="ECO:0007669"/>
    <property type="project" value="UniProtKB-KW"/>
</dbReference>
<dbReference type="GO" id="GO:0005737">
    <property type="term" value="C:cytoplasm"/>
    <property type="evidence" value="ECO:0007669"/>
    <property type="project" value="UniProtKB-SubCell"/>
</dbReference>
<comment type="similarity">
    <text evidence="2">Belongs to the heat shock protein 90 family.</text>
</comment>
<dbReference type="FunFam" id="3.30.565.10:FF:000001">
    <property type="entry name" value="Heat shock protein HSP 90-alpha"/>
    <property type="match status" value="1"/>
</dbReference>
<dbReference type="GO" id="GO:0016887">
    <property type="term" value="F:ATP hydrolysis activity"/>
    <property type="evidence" value="ECO:0007669"/>
    <property type="project" value="InterPro"/>
</dbReference>
<dbReference type="AlphaFoldDB" id="A0AAD6J2T0"/>
<comment type="caution">
    <text evidence="11">The sequence shown here is derived from an EMBL/GenBank/DDBJ whole genome shotgun (WGS) entry which is preliminary data.</text>
</comment>
<reference evidence="11" key="1">
    <citation type="submission" date="2023-01" db="EMBL/GenBank/DDBJ databases">
        <title>The chitinases involved in constricting ring structure development in the nematode-trapping fungus Drechslerella dactyloides.</title>
        <authorList>
            <person name="Wang R."/>
            <person name="Zhang L."/>
            <person name="Tang P."/>
            <person name="Li S."/>
            <person name="Liang L."/>
        </authorList>
    </citation>
    <scope>NUCLEOTIDE SEQUENCE</scope>
    <source>
        <strain evidence="11">YMF1.00031</strain>
    </source>
</reference>
<dbReference type="SUPFAM" id="SSF55874">
    <property type="entry name" value="ATPase domain of HSP90 chaperone/DNA topoisomerase II/histidine kinase"/>
    <property type="match status" value="1"/>
</dbReference>
<evidence type="ECO:0000256" key="9">
    <source>
        <dbReference type="SAM" id="MobiDB-lite"/>
    </source>
</evidence>
<sequence>MWGGQMGARVSQVKLKDCCILCVAAIEGAGMRASAANPAQEHPLGDASWTRRCARTPRPPDPAWTAWMTIALTGAWAGNVHEWLDAVPESRIMITLGVIPPPSTTSAKMSSETFEFQAEISQLLGLIINTVYSNKEIFLREIISNASDALDKIRYLALSDPSVLESEKDLKISIIPDKEAKTLTLIDTGIGMTKADLVNNLGTIARSGTKQFMEALSAGADVSMIGQFGVGFYSAYLVADKVVVHSKHNDDEQYVWESSAGGSFTVSLDEGPKLGRGTKLVLHMKEDQLDYLNEARIKEVVKKHSEFISYPIYLHVSKEVETEVPDEEAETVEEGDEKKPKVEEIDDEEEEKKAKTKKIKETKVEEEELNKTKPIWTRNPTEITTEEYAAFYKSLSNDWEDHLAVKHFSVEGQLEFRAILFVPKRAPFDLFETKRTKNNIKLYVRRVFITDDCTDIIPEWLGFIKGVVDSEDLPLNLSRETLQQNKIMKVIKKNIIKKTLEMFNEIAEDREQFDKFYSAFSKNIKLGIHEDSQNRNLLAKLLRFNSTKSGDEQTSLTDYITRMPEHQKNMYYITGESLKAVQKSPFLDVLKSKGFEVLLLVDPIDEYAMTQLKEFDGKKLVDITKDFDLEESDEEKAQREAEVKEYEALAKTLKDVLGDKVEKVVVSHKLADAPCAIRTGQFGWSANMERIMKSQALRDTSMSSYMASKKTFEISPKSPIIKSLKAKVEEEGASRSVSDLTTLLYETALLTSGFSLEEPSSFAVRIHRLVSLGLQIDEAEPIAEDEKEAEAAAAASTEQVESSMEEVD</sequence>
<keyword evidence="5 7" id="KW-0067">ATP-binding</keyword>
<feature type="binding site" evidence="7">
    <location>
        <position position="192"/>
    </location>
    <ligand>
        <name>ATP</name>
        <dbReference type="ChEBI" id="CHEBI:30616"/>
    </ligand>
</feature>
<dbReference type="PRINTS" id="PR00775">
    <property type="entry name" value="HEATSHOCK90"/>
</dbReference>
<feature type="compositionally biased region" description="Acidic residues" evidence="9">
    <location>
        <begin position="323"/>
        <end position="335"/>
    </location>
</feature>
<feature type="binding site" evidence="7">
    <location>
        <position position="145"/>
    </location>
    <ligand>
        <name>ATP</name>
        <dbReference type="ChEBI" id="CHEBI:30616"/>
    </ligand>
</feature>
<dbReference type="SUPFAM" id="SSF110942">
    <property type="entry name" value="HSP90 C-terminal domain"/>
    <property type="match status" value="1"/>
</dbReference>
<dbReference type="InterPro" id="IPR019805">
    <property type="entry name" value="Heat_shock_protein_90_CS"/>
</dbReference>
<dbReference type="FunFam" id="3.40.50.11260:FF:000001">
    <property type="entry name" value="Heat shock protein 90 alpha"/>
    <property type="match status" value="1"/>
</dbReference>
<dbReference type="Gene3D" id="3.30.565.10">
    <property type="entry name" value="Histidine kinase-like ATPase, C-terminal domain"/>
    <property type="match status" value="1"/>
</dbReference>